<accession>A0ABT6PYM3</accession>
<dbReference type="Pfam" id="PF17973">
    <property type="entry name" value="bMG10"/>
    <property type="match status" value="1"/>
</dbReference>
<keyword evidence="8" id="KW-1185">Reference proteome</keyword>
<dbReference type="Pfam" id="PF01835">
    <property type="entry name" value="MG2"/>
    <property type="match status" value="1"/>
</dbReference>
<dbReference type="Pfam" id="PF07703">
    <property type="entry name" value="A2M_BRD"/>
    <property type="match status" value="1"/>
</dbReference>
<dbReference type="InterPro" id="IPR041203">
    <property type="entry name" value="Bact_A2M_MG5"/>
</dbReference>
<evidence type="ECO:0000256" key="4">
    <source>
        <dbReference type="SAM" id="Phobius"/>
    </source>
</evidence>
<dbReference type="Pfam" id="PF17972">
    <property type="entry name" value="bMG5"/>
    <property type="match status" value="1"/>
</dbReference>
<feature type="domain" description="Alpha-2-macroglobulin" evidence="6">
    <location>
        <begin position="1311"/>
        <end position="1403"/>
    </location>
</feature>
<comment type="similarity">
    <text evidence="1">Belongs to the protease inhibitor I39 (alpha-2-macroglobulin) family. Bacterial alpha-2-macroglobulin subfamily.</text>
</comment>
<dbReference type="EMBL" id="JASBAO010000001">
    <property type="protein sequence ID" value="MDI2089961.1"/>
    <property type="molecule type" value="Genomic_DNA"/>
</dbReference>
<organism evidence="7 8">
    <name type="scientific">Commensalibacter oyaizuii</name>
    <dbReference type="NCBI Taxonomy" id="3043873"/>
    <lineage>
        <taxon>Bacteria</taxon>
        <taxon>Pseudomonadati</taxon>
        <taxon>Pseudomonadota</taxon>
        <taxon>Alphaproteobacteria</taxon>
        <taxon>Acetobacterales</taxon>
        <taxon>Acetobacteraceae</taxon>
    </lineage>
</organism>
<dbReference type="SUPFAM" id="SSF48239">
    <property type="entry name" value="Terpenoid cyclases/Protein prenyltransferases"/>
    <property type="match status" value="1"/>
</dbReference>
<evidence type="ECO:0000313" key="8">
    <source>
        <dbReference type="Proteomes" id="UP001431634"/>
    </source>
</evidence>
<feature type="compositionally biased region" description="Polar residues" evidence="3">
    <location>
        <begin position="597"/>
        <end position="607"/>
    </location>
</feature>
<dbReference type="Gene3D" id="1.50.10.20">
    <property type="match status" value="1"/>
</dbReference>
<protein>
    <submittedName>
        <fullName evidence="7">Alpha-2-macroglobulin</fullName>
    </submittedName>
</protein>
<feature type="transmembrane region" description="Helical" evidence="4">
    <location>
        <begin position="6"/>
        <end position="26"/>
    </location>
</feature>
<evidence type="ECO:0000256" key="2">
    <source>
        <dbReference type="ARBA" id="ARBA00022729"/>
    </source>
</evidence>
<proteinExistence type="inferred from homology"/>
<dbReference type="SMART" id="SM01360">
    <property type="entry name" value="A2M"/>
    <property type="match status" value="1"/>
</dbReference>
<dbReference type="InterPro" id="IPR021868">
    <property type="entry name" value="Alpha_2_Macroglob_MG3"/>
</dbReference>
<dbReference type="Gene3D" id="2.60.40.1930">
    <property type="match status" value="1"/>
</dbReference>
<dbReference type="PANTHER" id="PTHR40094:SF1">
    <property type="entry name" value="UBIQUITIN DOMAIN-CONTAINING PROTEIN"/>
    <property type="match status" value="1"/>
</dbReference>
<dbReference type="InterPro" id="IPR008930">
    <property type="entry name" value="Terpenoid_cyclase/PrenylTrfase"/>
</dbReference>
<keyword evidence="4" id="KW-0812">Transmembrane</keyword>
<dbReference type="SMART" id="SM01359">
    <property type="entry name" value="A2M_N_2"/>
    <property type="match status" value="1"/>
</dbReference>
<feature type="region of interest" description="Disordered" evidence="3">
    <location>
        <begin position="577"/>
        <end position="608"/>
    </location>
</feature>
<keyword evidence="4" id="KW-1133">Transmembrane helix</keyword>
<dbReference type="InterPro" id="IPR051802">
    <property type="entry name" value="YfhM-like"/>
</dbReference>
<comment type="caution">
    <text evidence="7">The sequence shown here is derived from an EMBL/GenBank/DDBJ whole genome shotgun (WGS) entry which is preliminary data.</text>
</comment>
<dbReference type="PANTHER" id="PTHR40094">
    <property type="entry name" value="ALPHA-2-MACROGLOBULIN HOMOLOG"/>
    <property type="match status" value="1"/>
</dbReference>
<dbReference type="InterPro" id="IPR041246">
    <property type="entry name" value="Bact_MG10"/>
</dbReference>
<dbReference type="Gene3D" id="2.60.40.3710">
    <property type="match status" value="1"/>
</dbReference>
<feature type="transmembrane region" description="Helical" evidence="4">
    <location>
        <begin position="57"/>
        <end position="78"/>
    </location>
</feature>
<dbReference type="InterPro" id="IPR001599">
    <property type="entry name" value="Macroglobln_a2"/>
</dbReference>
<evidence type="ECO:0000259" key="5">
    <source>
        <dbReference type="SMART" id="SM01359"/>
    </source>
</evidence>
<keyword evidence="4" id="KW-0472">Membrane</keyword>
<gene>
    <name evidence="7" type="ORF">QJV27_00975</name>
</gene>
<reference evidence="7" key="1">
    <citation type="submission" date="2023-05" db="EMBL/GenBank/DDBJ databases">
        <title>Whole genome sequence of Commensalibacter sp.</title>
        <authorList>
            <person name="Charoenyingcharoen P."/>
            <person name="Yukphan P."/>
        </authorList>
    </citation>
    <scope>NUCLEOTIDE SEQUENCE</scope>
    <source>
        <strain evidence="7">TBRC 16381</strain>
    </source>
</reference>
<feature type="domain" description="Alpha-2-macroglobulin bait region" evidence="5">
    <location>
        <begin position="1107"/>
        <end position="1245"/>
    </location>
</feature>
<keyword evidence="2" id="KW-0732">Signal</keyword>
<evidence type="ECO:0000256" key="3">
    <source>
        <dbReference type="SAM" id="MobiDB-lite"/>
    </source>
</evidence>
<dbReference type="Proteomes" id="UP001431634">
    <property type="component" value="Unassembled WGS sequence"/>
</dbReference>
<dbReference type="Pfam" id="PF00207">
    <property type="entry name" value="A2M"/>
    <property type="match status" value="1"/>
</dbReference>
<dbReference type="CDD" id="cd02891">
    <property type="entry name" value="A2M_like"/>
    <property type="match status" value="1"/>
</dbReference>
<dbReference type="Pfam" id="PF11974">
    <property type="entry name" value="bMG3"/>
    <property type="match status" value="1"/>
</dbReference>
<evidence type="ECO:0000313" key="7">
    <source>
        <dbReference type="EMBL" id="MDI2089961.1"/>
    </source>
</evidence>
<dbReference type="RefSeq" id="WP_281447125.1">
    <property type="nucleotide sequence ID" value="NZ_JASBAO010000001.1"/>
</dbReference>
<dbReference type="InterPro" id="IPR011625">
    <property type="entry name" value="A2M_N_BRD"/>
</dbReference>
<name>A0ABT6PYM3_9PROT</name>
<sequence length="2011" mass="226597">MQFIRFICLLPFKIIIFLLRCVSLLLRPIIGKIHFSWSAPIWFSPIARLAHRYQRRLVYILPSLIILVLGAGYGIYWYQHRPLPPIPNLVKLYAVAPKATDYTENPPAIQPLRINFSGSAAPLDKVGKDLPNEFPIQPEIKGTWRWVNDHSLIFTPTTEWQAGKNYTVDFSQETKFNPNIVLRNALHLKNKKPFAEFKTTAFDGQITSAQFQQDDKTPDIKKGIFEVAFNMPVDPISLEKNIDLDLQSYTDPEKEKKTHQKISFEITYDYKRINEQNHLKLIAIVTSAPLPIPQHNSKLVFTLHKGTKTQSGQGNLQKTISSSVSVPSRYTLKVQKISTDIVTDERNNSEQILNVEFNSPVHDEQVAQNISAWILPELKNNEGIWDIEKITPQTLSHFEPLTLTPIPAENNAQSLQSFKYKAHPNQQILVQINTGIQSTGGYVMGQQYRQQLSTPDYPKRLNFVSEGALLPLHGSNKISVVSKNISGIKLEVGQLRPNQLQHLVSFRNNASQYNQAKFTGSFSAEHITNRFEQKTDLATYDAHDVHYSGFDLSPYLHKGLHGVFVLRLTEYNKQAEDERKKRQRELRKKYQERNYGIGNTPSDTYNNVDDGSDLDDDSSALHDTRLVVITDLGMLVKKSLDGSQDVFIQSISTGNPVNDAKVSVVGLNGETLLSQNTDATGTVHFPTLQGFHKEKRPVMYVVSKGDDLSFLPIEERDRQLNFSRFDVNGDINTVHKGELSAYLFSDRGIYRTGEDFHIGIITKAADWTKNLKGIPLKVVVTDPTGKTYERQITIDNNGFNDFTDTLSDDAPNGSWQISLQTIDPTDKNWSQEIGSTTIKVKDFLSEQTRVTAHFSEQNIKGWAKPDQLKAIIQATNLFGTPAIDRRVQASLNITPFVPRFEGWKDYQFSDPDRLKENFHETLQEIQTNDEGQAVFNLDLKKYAGSNYTLNLLGEVYEPNSGRSVAATDRILVSANDYMIGYHSTDNLYNIKVNASIKPIQFIAINPQTNAIAVDNLKIRLVERRYVSVLAKQSSGIYKYESKLKETTLKEEPFSIAQKGSDYKINTDKSGDFKLVLLGPKGQILSQINYSVIGSVNLSRSLDRNAELQIRLNKKSFKPSEEIEVAIRAPYTGSGIITIEKDKVYNHTWFHTDTTSTIQHITVPPDLEGNGYVNVQFIRDPASDEIFMSPLSYGVVPFSVDLENYRNPLTLSAPKITKNRQLLFTLHSERPTRTVLWAVDQGILQVAHYQFKDPLQYFFSKKMLDVQTLQILDQILPEFNQIMKLAASTGGDDEKAFAQKVNPFKRKVDKPVVFWSGIVDVDNDKLFTYQVPDYFNGELTIMAMSVSDNQIGLSSTKTIVRDDFVLKPNAPVTLTPGDESDISVLVANNLESLNSEPIPITVDLKTSSQFEVIGPSTQTITLGEKKEKGLKFRIKALAQPLGSGDLTFTATYRQASTTNVTHVLLRPASTYNTSIRLNHIDGHKSATFDDLRTMYSNDAVRYSAISNLPIVVMQGLSTYLVDYNHACTEQLASRALALLTMEENKDLKQIFVQSNVSHVKNVNSLIDSIITKIRDRQNDAGAFGLWKSTPNGDNFVTNYVTLLLQKAWDNGKAVPQNTLKNAYRYIQDYAANGSDGQLSEMRNRAFSIYLLTKKGMVTTTLIASLTDQLNKNYKDKWKQDSTAAWLAASMKLLKQDEMARQLITGPLELLQRPSQPPVEDWDYSSYDGNPLAQDATILYLVSQHFPELLSQLSANTFNNILSNVELGYYNTLSSSLTIMAFDAYSTKMPNDIHQLSIKAVKNILKDQDKQQTTLATSKPKGLLQILKWNNEANALDFDNQSDHQAWYSVIQRGYDKNPPKTAINEKMEIIREYTDQTGKPISQIKVGQEVWVHLKFRSTDQKTHNNIAITDLLPGGFDLIANTGSSNADNDNELRDASDDGTAHWYPDFVNIQEDKILLYGSISTDISEYVYRIKATNAGKYNIPPAYGEGMYNPSIRGRSISGGYLTVVGP</sequence>
<evidence type="ECO:0000259" key="6">
    <source>
        <dbReference type="SMART" id="SM01360"/>
    </source>
</evidence>
<evidence type="ECO:0000256" key="1">
    <source>
        <dbReference type="ARBA" id="ARBA00010556"/>
    </source>
</evidence>
<dbReference type="InterPro" id="IPR002890">
    <property type="entry name" value="MG2"/>
</dbReference>